<keyword evidence="4" id="KW-1185">Reference proteome</keyword>
<accession>A0A7G9SPK2</accession>
<organism evidence="3 4">
    <name type="scientific">Thermomonas carbonis</name>
    <dbReference type="NCBI Taxonomy" id="1463158"/>
    <lineage>
        <taxon>Bacteria</taxon>
        <taxon>Pseudomonadati</taxon>
        <taxon>Pseudomonadota</taxon>
        <taxon>Gammaproteobacteria</taxon>
        <taxon>Lysobacterales</taxon>
        <taxon>Lysobacteraceae</taxon>
        <taxon>Thermomonas</taxon>
    </lineage>
</organism>
<dbReference type="Proteomes" id="UP000515804">
    <property type="component" value="Chromosome"/>
</dbReference>
<dbReference type="SUPFAM" id="SSF51735">
    <property type="entry name" value="NAD(P)-binding Rossmann-fold domains"/>
    <property type="match status" value="1"/>
</dbReference>
<dbReference type="AlphaFoldDB" id="A0A7G9SPK2"/>
<dbReference type="PANTHER" id="PTHR43544:SF12">
    <property type="entry name" value="NAD(P)-BINDING ROSSMANN-FOLD SUPERFAMILY PROTEIN"/>
    <property type="match status" value="1"/>
</dbReference>
<dbReference type="GO" id="GO:0016491">
    <property type="term" value="F:oxidoreductase activity"/>
    <property type="evidence" value="ECO:0007669"/>
    <property type="project" value="TreeGrafter"/>
</dbReference>
<evidence type="ECO:0000259" key="2">
    <source>
        <dbReference type="SMART" id="SM00822"/>
    </source>
</evidence>
<evidence type="ECO:0000256" key="1">
    <source>
        <dbReference type="ARBA" id="ARBA00006484"/>
    </source>
</evidence>
<dbReference type="InterPro" id="IPR036291">
    <property type="entry name" value="NAD(P)-bd_dom_sf"/>
</dbReference>
<reference evidence="3 4" key="1">
    <citation type="submission" date="2020-08" db="EMBL/GenBank/DDBJ databases">
        <title>Genome sequence of Thermomonas carbonis KCTC 42013T.</title>
        <authorList>
            <person name="Hyun D.-W."/>
            <person name="Bae J.-W."/>
        </authorList>
    </citation>
    <scope>NUCLEOTIDE SEQUENCE [LARGE SCALE GENOMIC DNA]</scope>
    <source>
        <strain evidence="3 4">KCTC 42013</strain>
    </source>
</reference>
<dbReference type="SMART" id="SM00822">
    <property type="entry name" value="PKS_KR"/>
    <property type="match status" value="1"/>
</dbReference>
<feature type="domain" description="Ketoreductase" evidence="2">
    <location>
        <begin position="12"/>
        <end position="209"/>
    </location>
</feature>
<dbReference type="PRINTS" id="PR00081">
    <property type="entry name" value="GDHRDH"/>
</dbReference>
<name>A0A7G9SPK2_9GAMM</name>
<dbReference type="PANTHER" id="PTHR43544">
    <property type="entry name" value="SHORT-CHAIN DEHYDROGENASE/REDUCTASE"/>
    <property type="match status" value="1"/>
</dbReference>
<dbReference type="InterPro" id="IPR002347">
    <property type="entry name" value="SDR_fam"/>
</dbReference>
<dbReference type="GO" id="GO:0005737">
    <property type="term" value="C:cytoplasm"/>
    <property type="evidence" value="ECO:0007669"/>
    <property type="project" value="TreeGrafter"/>
</dbReference>
<dbReference type="Gene3D" id="3.40.50.720">
    <property type="entry name" value="NAD(P)-binding Rossmann-like Domain"/>
    <property type="match status" value="1"/>
</dbReference>
<gene>
    <name evidence="3" type="ORF">H9L16_14155</name>
</gene>
<evidence type="ECO:0000313" key="4">
    <source>
        <dbReference type="Proteomes" id="UP000515804"/>
    </source>
</evidence>
<dbReference type="Pfam" id="PF00106">
    <property type="entry name" value="adh_short"/>
    <property type="match status" value="1"/>
</dbReference>
<dbReference type="InterPro" id="IPR051468">
    <property type="entry name" value="Fungal_SecMetab_SDRs"/>
</dbReference>
<dbReference type="RefSeq" id="WP_187552294.1">
    <property type="nucleotide sequence ID" value="NZ_BMZL01000001.1"/>
</dbReference>
<sequence>MRTPVNGLDVPAQVLVTGASSGIGLAMVEALLGNAAVARVCAVSRHAVASPGLHALARVHGARLHCIDADLTTDAGIDAVATGARSVTDALHLLVNCAGVLHGDALHPEKSLATLDRAALQQVFALNAFAPVLLVQALLPLLDARSRWVVASLSARVGSIGDNTLGGWYAYRASKAAQNQFLRTLAIELRRTHPLATCVLLHPGTVDTPLSRPFQSRVPAGALFTPARAAGQLLDIIAGLQPRDSGRFIAWDGSDIAW</sequence>
<evidence type="ECO:0000313" key="3">
    <source>
        <dbReference type="EMBL" id="QNN69777.1"/>
    </source>
</evidence>
<proteinExistence type="inferred from homology"/>
<dbReference type="CDD" id="cd05325">
    <property type="entry name" value="carb_red_sniffer_like_SDR_c"/>
    <property type="match status" value="1"/>
</dbReference>
<dbReference type="KEGG" id="tcn:H9L16_14155"/>
<dbReference type="InterPro" id="IPR057326">
    <property type="entry name" value="KR_dom"/>
</dbReference>
<dbReference type="EMBL" id="CP060719">
    <property type="protein sequence ID" value="QNN69777.1"/>
    <property type="molecule type" value="Genomic_DNA"/>
</dbReference>
<protein>
    <submittedName>
        <fullName evidence="3">SDR family NAD(P)-dependent oxidoreductase</fullName>
    </submittedName>
</protein>
<comment type="similarity">
    <text evidence="1">Belongs to the short-chain dehydrogenases/reductases (SDR) family.</text>
</comment>